<name>A0A645I1M6_9ZZZZ</name>
<organism evidence="1">
    <name type="scientific">bioreactor metagenome</name>
    <dbReference type="NCBI Taxonomy" id="1076179"/>
    <lineage>
        <taxon>unclassified sequences</taxon>
        <taxon>metagenomes</taxon>
        <taxon>ecological metagenomes</taxon>
    </lineage>
</organism>
<gene>
    <name evidence="1" type="ORF">SDC9_191892</name>
</gene>
<sequence length="193" mass="21114">MVVLDHQQPHIGRPRQREHLCQLGEAQFPRHCLGFLVGQLVVQFPRQCLGNLGDRVCEEEPPHVLQVVHAKAPPKLRGQISGQSLHQLLTVTRTSFALLLGLHYAAANLPIARRHQRIDAACRRLARSAKQLHDAAVDAGVAGRQSGGCGSRRRRRLLDHAATSAGRCASVIVLRRFATSSAALRTGSSSVWT</sequence>
<protein>
    <submittedName>
        <fullName evidence="1">Uncharacterized protein</fullName>
    </submittedName>
</protein>
<proteinExistence type="predicted"/>
<dbReference type="AlphaFoldDB" id="A0A645I1M6"/>
<dbReference type="EMBL" id="VSSQ01103367">
    <property type="protein sequence ID" value="MPN44329.1"/>
    <property type="molecule type" value="Genomic_DNA"/>
</dbReference>
<comment type="caution">
    <text evidence="1">The sequence shown here is derived from an EMBL/GenBank/DDBJ whole genome shotgun (WGS) entry which is preliminary data.</text>
</comment>
<evidence type="ECO:0000313" key="1">
    <source>
        <dbReference type="EMBL" id="MPN44329.1"/>
    </source>
</evidence>
<reference evidence="1" key="1">
    <citation type="submission" date="2019-08" db="EMBL/GenBank/DDBJ databases">
        <authorList>
            <person name="Kucharzyk K."/>
            <person name="Murdoch R.W."/>
            <person name="Higgins S."/>
            <person name="Loffler F."/>
        </authorList>
    </citation>
    <scope>NUCLEOTIDE SEQUENCE</scope>
</reference>
<accession>A0A645I1M6</accession>